<dbReference type="AlphaFoldDB" id="A0A4Q7YJM2"/>
<dbReference type="PANTHER" id="PTHR30026">
    <property type="entry name" value="OUTER MEMBRANE PROTEIN TOLC"/>
    <property type="match status" value="1"/>
</dbReference>
<keyword evidence="5" id="KW-0812">Transmembrane</keyword>
<organism evidence="9 10">
    <name type="scientific">Fluviicoccus keumensis</name>
    <dbReference type="NCBI Taxonomy" id="1435465"/>
    <lineage>
        <taxon>Bacteria</taxon>
        <taxon>Pseudomonadati</taxon>
        <taxon>Pseudomonadota</taxon>
        <taxon>Gammaproteobacteria</taxon>
        <taxon>Moraxellales</taxon>
        <taxon>Moraxellaceae</taxon>
        <taxon>Fluviicoccus</taxon>
    </lineage>
</organism>
<dbReference type="Proteomes" id="UP000292423">
    <property type="component" value="Unassembled WGS sequence"/>
</dbReference>
<keyword evidence="4" id="KW-1134">Transmembrane beta strand</keyword>
<evidence type="ECO:0000256" key="4">
    <source>
        <dbReference type="ARBA" id="ARBA00022452"/>
    </source>
</evidence>
<dbReference type="InterPro" id="IPR051906">
    <property type="entry name" value="TolC-like"/>
</dbReference>
<dbReference type="SUPFAM" id="SSF56954">
    <property type="entry name" value="Outer membrane efflux proteins (OEP)"/>
    <property type="match status" value="1"/>
</dbReference>
<evidence type="ECO:0000313" key="9">
    <source>
        <dbReference type="EMBL" id="RZU36821.1"/>
    </source>
</evidence>
<keyword evidence="8" id="KW-0732">Signal</keyword>
<feature type="chain" id="PRO_5020211537" evidence="8">
    <location>
        <begin position="18"/>
        <end position="423"/>
    </location>
</feature>
<keyword evidence="3" id="KW-0813">Transport</keyword>
<dbReference type="GO" id="GO:0015562">
    <property type="term" value="F:efflux transmembrane transporter activity"/>
    <property type="evidence" value="ECO:0007669"/>
    <property type="project" value="InterPro"/>
</dbReference>
<evidence type="ECO:0000256" key="1">
    <source>
        <dbReference type="ARBA" id="ARBA00004442"/>
    </source>
</evidence>
<dbReference type="RefSeq" id="WP_165391511.1">
    <property type="nucleotide sequence ID" value="NZ_SHKX01000016.1"/>
</dbReference>
<proteinExistence type="inferred from homology"/>
<dbReference type="EMBL" id="SHKX01000016">
    <property type="protein sequence ID" value="RZU36821.1"/>
    <property type="molecule type" value="Genomic_DNA"/>
</dbReference>
<dbReference type="Pfam" id="PF02321">
    <property type="entry name" value="OEP"/>
    <property type="match status" value="2"/>
</dbReference>
<dbReference type="InterPro" id="IPR003423">
    <property type="entry name" value="OMP_efflux"/>
</dbReference>
<gene>
    <name evidence="9" type="ORF">EV700_3034</name>
</gene>
<keyword evidence="6" id="KW-0472">Membrane</keyword>
<dbReference type="Gene3D" id="1.20.1600.10">
    <property type="entry name" value="Outer membrane efflux proteins (OEP)"/>
    <property type="match status" value="1"/>
</dbReference>
<evidence type="ECO:0000256" key="3">
    <source>
        <dbReference type="ARBA" id="ARBA00022448"/>
    </source>
</evidence>
<evidence type="ECO:0000313" key="10">
    <source>
        <dbReference type="Proteomes" id="UP000292423"/>
    </source>
</evidence>
<reference evidence="9 10" key="1">
    <citation type="submission" date="2019-02" db="EMBL/GenBank/DDBJ databases">
        <title>Genomic Encyclopedia of Type Strains, Phase IV (KMG-IV): sequencing the most valuable type-strain genomes for metagenomic binning, comparative biology and taxonomic classification.</title>
        <authorList>
            <person name="Goeker M."/>
        </authorList>
    </citation>
    <scope>NUCLEOTIDE SEQUENCE [LARGE SCALE GENOMIC DNA]</scope>
    <source>
        <strain evidence="9 10">DSM 105135</strain>
    </source>
</reference>
<comment type="similarity">
    <text evidence="2">Belongs to the outer membrane factor (OMF) (TC 1.B.17) family.</text>
</comment>
<keyword evidence="10" id="KW-1185">Reference proteome</keyword>
<keyword evidence="7" id="KW-0998">Cell outer membrane</keyword>
<sequence>MKALVPLLLALPLAVQAQTLVGSVHQALSHHPALAAARADIDAANRAVDTQASLFKPRLGVSAEIGRSSLQTTSPFPESGARWPNTLSLSLNQPLYTGGALEAGRDLAGQQAEASRFSGEDLKIRIAVDAIAAHAAVVRDQALLDLRNESLRTLQTMRHDTEKRFQAGEVTRTEVAQAQARLSDGEAQLARAKANLAVSEGQYFRVTGEAPHDLQSRYPKLPLPATLDDARRRALENPALKSAEAQAQALEAAVRVARSGDRPQVSVEARAATQDNTEFGYDRLNAWGVYLKAQMNLYDAGHTGSAAAEAVAKADAARWRVADLRESLLQAMTEAWQHWQAAEASLPALQAEVAAAELARDSTRKEVAVGTRTTLDLLDAERELLSAKVDLLLHEQEQSLSAYQVLAVIGDLSVLTNAPGSTP</sequence>
<feature type="signal peptide" evidence="8">
    <location>
        <begin position="1"/>
        <end position="17"/>
    </location>
</feature>
<evidence type="ECO:0000256" key="7">
    <source>
        <dbReference type="ARBA" id="ARBA00023237"/>
    </source>
</evidence>
<comment type="caution">
    <text evidence="9">The sequence shown here is derived from an EMBL/GenBank/DDBJ whole genome shotgun (WGS) entry which is preliminary data.</text>
</comment>
<name>A0A4Q7YJM2_9GAMM</name>
<dbReference type="GO" id="GO:1990281">
    <property type="term" value="C:efflux pump complex"/>
    <property type="evidence" value="ECO:0007669"/>
    <property type="project" value="TreeGrafter"/>
</dbReference>
<accession>A0A4Q7YJM2</accession>
<evidence type="ECO:0000256" key="6">
    <source>
        <dbReference type="ARBA" id="ARBA00023136"/>
    </source>
</evidence>
<dbReference type="GO" id="GO:0015288">
    <property type="term" value="F:porin activity"/>
    <property type="evidence" value="ECO:0007669"/>
    <property type="project" value="TreeGrafter"/>
</dbReference>
<evidence type="ECO:0000256" key="2">
    <source>
        <dbReference type="ARBA" id="ARBA00007613"/>
    </source>
</evidence>
<dbReference type="PANTHER" id="PTHR30026:SF22">
    <property type="entry name" value="OUTER MEMBRANE EFFLUX PROTEIN"/>
    <property type="match status" value="1"/>
</dbReference>
<evidence type="ECO:0000256" key="5">
    <source>
        <dbReference type="ARBA" id="ARBA00022692"/>
    </source>
</evidence>
<dbReference type="GO" id="GO:0009279">
    <property type="term" value="C:cell outer membrane"/>
    <property type="evidence" value="ECO:0007669"/>
    <property type="project" value="UniProtKB-SubCell"/>
</dbReference>
<protein>
    <submittedName>
        <fullName evidence="9">Outer membrane protein</fullName>
    </submittedName>
</protein>
<comment type="subcellular location">
    <subcellularLocation>
        <location evidence="1">Cell outer membrane</location>
    </subcellularLocation>
</comment>
<evidence type="ECO:0000256" key="8">
    <source>
        <dbReference type="SAM" id="SignalP"/>
    </source>
</evidence>